<evidence type="ECO:0000313" key="2">
    <source>
        <dbReference type="EMBL" id="MBM7813120.1"/>
    </source>
</evidence>
<dbReference type="InterPro" id="IPR034660">
    <property type="entry name" value="DinB/YfiT-like"/>
</dbReference>
<feature type="domain" description="Mycothiol-dependent maleylpyruvate isomerase metal-binding" evidence="1">
    <location>
        <begin position="10"/>
        <end position="128"/>
    </location>
</feature>
<dbReference type="Gene3D" id="1.20.120.450">
    <property type="entry name" value="dinb family like domain"/>
    <property type="match status" value="1"/>
</dbReference>
<dbReference type="Proteomes" id="UP000671828">
    <property type="component" value="Chromosome"/>
</dbReference>
<organism evidence="3 4">
    <name type="scientific">Saccharothrix algeriensis</name>
    <dbReference type="NCBI Taxonomy" id="173560"/>
    <lineage>
        <taxon>Bacteria</taxon>
        <taxon>Bacillati</taxon>
        <taxon>Actinomycetota</taxon>
        <taxon>Actinomycetes</taxon>
        <taxon>Pseudonocardiales</taxon>
        <taxon>Pseudonocardiaceae</taxon>
        <taxon>Saccharothrix</taxon>
    </lineage>
</organism>
<dbReference type="NCBIfam" id="TIGR03083">
    <property type="entry name" value="maleylpyruvate isomerase family mycothiol-dependent enzyme"/>
    <property type="match status" value="1"/>
</dbReference>
<dbReference type="RefSeq" id="WP_204843789.1">
    <property type="nucleotide sequence ID" value="NZ_JAFBCL010000001.1"/>
</dbReference>
<proteinExistence type="predicted"/>
<dbReference type="Pfam" id="PF11716">
    <property type="entry name" value="MDMPI_N"/>
    <property type="match status" value="1"/>
</dbReference>
<dbReference type="NCBIfam" id="TIGR03086">
    <property type="entry name" value="TIGR03086 family metal-binding protein"/>
    <property type="match status" value="1"/>
</dbReference>
<dbReference type="InterPro" id="IPR017517">
    <property type="entry name" value="Maleyloyr_isom"/>
</dbReference>
<reference evidence="2 5" key="1">
    <citation type="submission" date="2021-01" db="EMBL/GenBank/DDBJ databases">
        <title>Sequencing the genomes of 1000 actinobacteria strains.</title>
        <authorList>
            <person name="Klenk H.-P."/>
        </authorList>
    </citation>
    <scope>NUCLEOTIDE SEQUENCE [LARGE SCALE GENOMIC DNA]</scope>
    <source>
        <strain evidence="2 5">DSM 44581</strain>
    </source>
</reference>
<gene>
    <name evidence="3" type="ORF">J7S33_20640</name>
    <name evidence="2" type="ORF">JOE68_003985</name>
</gene>
<name>A0A8T8HT56_9PSEU</name>
<dbReference type="EMBL" id="JAFBCL010000001">
    <property type="protein sequence ID" value="MBM7813120.1"/>
    <property type="molecule type" value="Genomic_DNA"/>
</dbReference>
<evidence type="ECO:0000313" key="5">
    <source>
        <dbReference type="Proteomes" id="UP001195724"/>
    </source>
</evidence>
<evidence type="ECO:0000259" key="1">
    <source>
        <dbReference type="Pfam" id="PF11716"/>
    </source>
</evidence>
<dbReference type="Proteomes" id="UP001195724">
    <property type="component" value="Unassembled WGS sequence"/>
</dbReference>
<sequence length="186" mass="19970">MNTERLAEQAVAPVLGIVDDITPELLDAPTPCAEFDVRRLIRHLLFWGPALEAAARKEFVAPADDEAGTDLGDWRVRLPARLRATASAWSAPAAWEGVTRLGSPREMPAGVVGGMVVGELLVHGWDLATAVGRRLDWDREVLEFVHADLVASAPLGREMGVFGPEAPVAADAPLLDRLLGLTGRRA</sequence>
<evidence type="ECO:0000313" key="4">
    <source>
        <dbReference type="Proteomes" id="UP000671828"/>
    </source>
</evidence>
<protein>
    <submittedName>
        <fullName evidence="3">TIGR03086 family protein</fullName>
    </submittedName>
    <submittedName>
        <fullName evidence="2">Uncharacterized protein (TIGR03086 family)</fullName>
    </submittedName>
</protein>
<dbReference type="GO" id="GO:0046872">
    <property type="term" value="F:metal ion binding"/>
    <property type="evidence" value="ECO:0007669"/>
    <property type="project" value="InterPro"/>
</dbReference>
<dbReference type="AlphaFoldDB" id="A0A8T8HT56"/>
<reference evidence="3" key="2">
    <citation type="submission" date="2021-04" db="EMBL/GenBank/DDBJ databases">
        <title>Saccharothrix algeriensis WGS.</title>
        <authorList>
            <person name="Stuskova K."/>
            <person name="Hakalova E."/>
            <person name="Tebbal A.B."/>
            <person name="Eichmeier A."/>
        </authorList>
    </citation>
    <scope>NUCLEOTIDE SEQUENCE</scope>
    <source>
        <strain evidence="3">NRRL B-24137</strain>
    </source>
</reference>
<evidence type="ECO:0000313" key="3">
    <source>
        <dbReference type="EMBL" id="QTR01712.1"/>
    </source>
</evidence>
<accession>A0A8T8HT56</accession>
<dbReference type="SUPFAM" id="SSF109854">
    <property type="entry name" value="DinB/YfiT-like putative metalloenzymes"/>
    <property type="match status" value="1"/>
</dbReference>
<dbReference type="EMBL" id="CP072788">
    <property type="protein sequence ID" value="QTR01712.1"/>
    <property type="molecule type" value="Genomic_DNA"/>
</dbReference>
<keyword evidence="5" id="KW-1185">Reference proteome</keyword>
<dbReference type="InterPro" id="IPR024344">
    <property type="entry name" value="MDMPI_metal-binding"/>
</dbReference>
<dbReference type="InterPro" id="IPR017520">
    <property type="entry name" value="CHP03086"/>
</dbReference>